<dbReference type="KEGG" id="mhos:CXR34_01670"/>
<dbReference type="Gene3D" id="2.130.10.120">
    <property type="entry name" value="Prolyl oligopeptidase, N-terminal domain"/>
    <property type="match status" value="1"/>
</dbReference>
<reference evidence="1 2" key="1">
    <citation type="submission" date="2017-12" db="EMBL/GenBank/DDBJ databases">
        <title>Isolation and characterization of estrogens degradatiion strain Microbacterium hominis SJTG1.</title>
        <authorList>
            <person name="Xiong W."/>
            <person name="Yin C."/>
            <person name="Zheng D."/>
            <person name="Liang R."/>
        </authorList>
    </citation>
    <scope>NUCLEOTIDE SEQUENCE [LARGE SCALE GENOMIC DNA]</scope>
    <source>
        <strain evidence="1 2">SJTG1</strain>
    </source>
</reference>
<dbReference type="SUPFAM" id="SSF82171">
    <property type="entry name" value="DPP6 N-terminal domain-like"/>
    <property type="match status" value="1"/>
</dbReference>
<protein>
    <recommendedName>
        <fullName evidence="3">SbsA Ig-like domain-containing protein</fullName>
    </recommendedName>
</protein>
<proteinExistence type="predicted"/>
<accession>A0A2K9DM97</accession>
<evidence type="ECO:0000313" key="1">
    <source>
        <dbReference type="EMBL" id="AUG28296.1"/>
    </source>
</evidence>
<dbReference type="Proteomes" id="UP000233276">
    <property type="component" value="Chromosome"/>
</dbReference>
<dbReference type="SUPFAM" id="SSF50993">
    <property type="entry name" value="Peptidase/esterase 'gauge' domain"/>
    <property type="match status" value="1"/>
</dbReference>
<gene>
    <name evidence="1" type="ORF">CXR34_01670</name>
</gene>
<evidence type="ECO:0008006" key="3">
    <source>
        <dbReference type="Google" id="ProtNLM"/>
    </source>
</evidence>
<name>A0A2K9DM97_9MICO</name>
<evidence type="ECO:0000313" key="2">
    <source>
        <dbReference type="Proteomes" id="UP000233276"/>
    </source>
</evidence>
<organism evidence="1 2">
    <name type="scientific">Microbacterium hominis</name>
    <dbReference type="NCBI Taxonomy" id="162426"/>
    <lineage>
        <taxon>Bacteria</taxon>
        <taxon>Bacillati</taxon>
        <taxon>Actinomycetota</taxon>
        <taxon>Actinomycetes</taxon>
        <taxon>Micrococcales</taxon>
        <taxon>Microbacteriaceae</taxon>
        <taxon>Microbacterium</taxon>
    </lineage>
</organism>
<dbReference type="RefSeq" id="WP_101305343.1">
    <property type="nucleotide sequence ID" value="NZ_CP025299.1"/>
</dbReference>
<dbReference type="AlphaFoldDB" id="A0A2K9DM97"/>
<sequence length="474" mass="48986">MSTDRATRRERTRRRRSRAFLAGFALVVGALAVVGLAGSAVTVAQGPRVTNVSVDPDAAASASGSRLIITTTQSLATVEPAQVTVSPAAPFTVDTSGRSVGIRFTQPLWDDTSYTVTIAGLVGVGGGPTAAVEHSFTTPPLHAYVLQRGTGGDTILRTDLAGEDPEPVYTNAHIEDFRATSGHLVMSTLGDDDTSHLVVTDLDGGNVRELALPGNGTVTDLQSADRGDLIGYTFTDATVGTPGAREARLFTASLTAAQSDAAPTMIERTGGESRVDDWRFVPGTDSILMLTYDGALTLISPSGGDPVTLGTAVSIDGIARGTTTAIIERVEGPAAIDLATATQVPLPPTDKALGQTNKMTPMTDGSTLRVLAVVDGFTVRSTTVNVVDASGAATPVFSVDPKDILIQSCVSPSGRYAAFLVAPDAVSNPYDGYRLPLPTHVRTHVVALTGADAGTEVGALAGFDISWCQTPPRG</sequence>
<dbReference type="EMBL" id="CP025299">
    <property type="protein sequence ID" value="AUG28296.1"/>
    <property type="molecule type" value="Genomic_DNA"/>
</dbReference>